<dbReference type="OrthoDB" id="6247875at2759"/>
<dbReference type="Pfam" id="PF00505">
    <property type="entry name" value="HMG_box"/>
    <property type="match status" value="1"/>
</dbReference>
<dbReference type="CDD" id="cd01389">
    <property type="entry name" value="HMG-box_ROX1-like"/>
    <property type="match status" value="1"/>
</dbReference>
<evidence type="ECO:0000256" key="3">
    <source>
        <dbReference type="PROSITE-ProRule" id="PRU00267"/>
    </source>
</evidence>
<proteinExistence type="predicted"/>
<comment type="caution">
    <text evidence="6">The sequence shown here is derived from an EMBL/GenBank/DDBJ whole genome shotgun (WGS) entry which is preliminary data.</text>
</comment>
<dbReference type="SMART" id="SM00398">
    <property type="entry name" value="HMG"/>
    <property type="match status" value="1"/>
</dbReference>
<sequence>MSREECVPAKKIPRPMNCFMTYRLEKQQQIVNQCPGANHRDISKIIAKWWRELSDAEKDPYRVKAAEAKAAHLERYPEYKYRPTKKITKTRPYKKRPENEFSARDFDNKHQLFSLYHNGKVPSPSCQKLKNDKKFILDVKPQKNATRVSKATKKTALDYEQSSPSVSTHSEPEDSSLNFNLDSQFSSVYETGNLLLSTNNLFYTGSLVLSHSVYPVSSNPYSLSQALTNYQPYANNNRYIPRNEPSYAPPYNFTFGDQYYKCDTSVPDANFSSYHSSYQHGASIVPPSGFCQPAIHFI</sequence>
<name>A0A8H7UVZ7_9FUNG</name>
<dbReference type="SUPFAM" id="SSF47095">
    <property type="entry name" value="HMG-box"/>
    <property type="match status" value="1"/>
</dbReference>
<keyword evidence="1 3" id="KW-0238">DNA-binding</keyword>
<keyword evidence="2 3" id="KW-0539">Nucleus</keyword>
<dbReference type="PANTHER" id="PTHR45789:SF2">
    <property type="entry name" value="FI18025P1"/>
    <property type="match status" value="1"/>
</dbReference>
<dbReference type="GO" id="GO:0000978">
    <property type="term" value="F:RNA polymerase II cis-regulatory region sequence-specific DNA binding"/>
    <property type="evidence" value="ECO:0007669"/>
    <property type="project" value="TreeGrafter"/>
</dbReference>
<dbReference type="InterPro" id="IPR009071">
    <property type="entry name" value="HMG_box_dom"/>
</dbReference>
<dbReference type="PANTHER" id="PTHR45789">
    <property type="entry name" value="FI18025P1"/>
    <property type="match status" value="1"/>
</dbReference>
<organism evidence="6 7">
    <name type="scientific">Mucor saturninus</name>
    <dbReference type="NCBI Taxonomy" id="64648"/>
    <lineage>
        <taxon>Eukaryota</taxon>
        <taxon>Fungi</taxon>
        <taxon>Fungi incertae sedis</taxon>
        <taxon>Mucoromycota</taxon>
        <taxon>Mucoromycotina</taxon>
        <taxon>Mucoromycetes</taxon>
        <taxon>Mucorales</taxon>
        <taxon>Mucorineae</taxon>
        <taxon>Mucoraceae</taxon>
        <taxon>Mucor</taxon>
    </lineage>
</organism>
<feature type="DNA-binding region" description="HMG box" evidence="3">
    <location>
        <begin position="12"/>
        <end position="80"/>
    </location>
</feature>
<evidence type="ECO:0000313" key="6">
    <source>
        <dbReference type="EMBL" id="KAG2197735.1"/>
    </source>
</evidence>
<evidence type="ECO:0000256" key="2">
    <source>
        <dbReference type="ARBA" id="ARBA00023242"/>
    </source>
</evidence>
<dbReference type="InterPro" id="IPR051356">
    <property type="entry name" value="SOX/SOX-like_TF"/>
</dbReference>
<feature type="region of interest" description="Disordered" evidence="4">
    <location>
        <begin position="147"/>
        <end position="175"/>
    </location>
</feature>
<feature type="domain" description="HMG box" evidence="5">
    <location>
        <begin position="12"/>
        <end position="80"/>
    </location>
</feature>
<evidence type="ECO:0000256" key="1">
    <source>
        <dbReference type="ARBA" id="ARBA00023125"/>
    </source>
</evidence>
<evidence type="ECO:0000313" key="7">
    <source>
        <dbReference type="Proteomes" id="UP000603453"/>
    </source>
</evidence>
<accession>A0A8H7UVZ7</accession>
<evidence type="ECO:0000259" key="5">
    <source>
        <dbReference type="PROSITE" id="PS50118"/>
    </source>
</evidence>
<dbReference type="EMBL" id="JAEPRD010000122">
    <property type="protein sequence ID" value="KAG2197735.1"/>
    <property type="molecule type" value="Genomic_DNA"/>
</dbReference>
<gene>
    <name evidence="6" type="ORF">INT47_010671</name>
</gene>
<evidence type="ECO:0000256" key="4">
    <source>
        <dbReference type="SAM" id="MobiDB-lite"/>
    </source>
</evidence>
<dbReference type="AlphaFoldDB" id="A0A8H7UVZ7"/>
<feature type="compositionally biased region" description="Polar residues" evidence="4">
    <location>
        <begin position="160"/>
        <end position="175"/>
    </location>
</feature>
<dbReference type="GO" id="GO:0005634">
    <property type="term" value="C:nucleus"/>
    <property type="evidence" value="ECO:0007669"/>
    <property type="project" value="UniProtKB-UniRule"/>
</dbReference>
<dbReference type="InterPro" id="IPR036910">
    <property type="entry name" value="HMG_box_dom_sf"/>
</dbReference>
<dbReference type="Gene3D" id="1.10.30.10">
    <property type="entry name" value="High mobility group box domain"/>
    <property type="match status" value="1"/>
</dbReference>
<dbReference type="GO" id="GO:0000981">
    <property type="term" value="F:DNA-binding transcription factor activity, RNA polymerase II-specific"/>
    <property type="evidence" value="ECO:0007669"/>
    <property type="project" value="TreeGrafter"/>
</dbReference>
<protein>
    <recommendedName>
        <fullName evidence="5">HMG box domain-containing protein</fullName>
    </recommendedName>
</protein>
<keyword evidence="7" id="KW-1185">Reference proteome</keyword>
<reference evidence="6" key="1">
    <citation type="submission" date="2020-12" db="EMBL/GenBank/DDBJ databases">
        <title>Metabolic potential, ecology and presence of endohyphal bacteria is reflected in genomic diversity of Mucoromycotina.</title>
        <authorList>
            <person name="Muszewska A."/>
            <person name="Okrasinska A."/>
            <person name="Steczkiewicz K."/>
            <person name="Drgas O."/>
            <person name="Orlowska M."/>
            <person name="Perlinska-Lenart U."/>
            <person name="Aleksandrzak-Piekarczyk T."/>
            <person name="Szatraj K."/>
            <person name="Zielenkiewicz U."/>
            <person name="Pilsyk S."/>
            <person name="Malc E."/>
            <person name="Mieczkowski P."/>
            <person name="Kruszewska J.S."/>
            <person name="Biernat P."/>
            <person name="Pawlowska J."/>
        </authorList>
    </citation>
    <scope>NUCLEOTIDE SEQUENCE</scope>
    <source>
        <strain evidence="6">WA0000017839</strain>
    </source>
</reference>
<dbReference type="Proteomes" id="UP000603453">
    <property type="component" value="Unassembled WGS sequence"/>
</dbReference>
<dbReference type="PROSITE" id="PS50118">
    <property type="entry name" value="HMG_BOX_2"/>
    <property type="match status" value="1"/>
</dbReference>